<comment type="caution">
    <text evidence="1">The sequence shown here is derived from an EMBL/GenBank/DDBJ whole genome shotgun (WGS) entry which is preliminary data.</text>
</comment>
<protein>
    <submittedName>
        <fullName evidence="1">Uncharacterized protein</fullName>
    </submittedName>
</protein>
<reference evidence="1" key="1">
    <citation type="submission" date="2023-01" db="EMBL/GenBank/DDBJ databases">
        <title>Genome assembly of the deep-sea coral Lophelia pertusa.</title>
        <authorList>
            <person name="Herrera S."/>
            <person name="Cordes E."/>
        </authorList>
    </citation>
    <scope>NUCLEOTIDE SEQUENCE</scope>
    <source>
        <strain evidence="1">USNM1676648</strain>
        <tissue evidence="1">Polyp</tissue>
    </source>
</reference>
<gene>
    <name evidence="1" type="ORF">OS493_002104</name>
</gene>
<proteinExistence type="predicted"/>
<name>A0A9W9Z7I8_9CNID</name>
<evidence type="ECO:0000313" key="1">
    <source>
        <dbReference type="EMBL" id="KAJ7375353.1"/>
    </source>
</evidence>
<organism evidence="1 2">
    <name type="scientific">Desmophyllum pertusum</name>
    <dbReference type="NCBI Taxonomy" id="174260"/>
    <lineage>
        <taxon>Eukaryota</taxon>
        <taxon>Metazoa</taxon>
        <taxon>Cnidaria</taxon>
        <taxon>Anthozoa</taxon>
        <taxon>Hexacorallia</taxon>
        <taxon>Scleractinia</taxon>
        <taxon>Caryophylliina</taxon>
        <taxon>Caryophylliidae</taxon>
        <taxon>Desmophyllum</taxon>
    </lineage>
</organism>
<dbReference type="EMBL" id="MU826826">
    <property type="protein sequence ID" value="KAJ7375353.1"/>
    <property type="molecule type" value="Genomic_DNA"/>
</dbReference>
<keyword evidence="2" id="KW-1185">Reference proteome</keyword>
<dbReference type="AlphaFoldDB" id="A0A9W9Z7I8"/>
<accession>A0A9W9Z7I8</accession>
<evidence type="ECO:0000313" key="2">
    <source>
        <dbReference type="Proteomes" id="UP001163046"/>
    </source>
</evidence>
<sequence>MTGFSAHVRNTAYVAIRVVCRGISIPPAVSRNNSNIGNQQSRTIITTENSVLAESISSEAMDVTKGNDFMRLFTLIRSRTFTKQAMIITTGRPITKRVKTAA</sequence>
<dbReference type="Proteomes" id="UP001163046">
    <property type="component" value="Unassembled WGS sequence"/>
</dbReference>